<name>A0A7R9GA21_9CRUS</name>
<evidence type="ECO:0000256" key="7">
    <source>
        <dbReference type="ARBA" id="ARBA00023128"/>
    </source>
</evidence>
<dbReference type="Proteomes" id="UP000678499">
    <property type="component" value="Unassembled WGS sequence"/>
</dbReference>
<accession>A0A7R9GA21</accession>
<dbReference type="GO" id="GO:0005743">
    <property type="term" value="C:mitochondrial inner membrane"/>
    <property type="evidence" value="ECO:0007669"/>
    <property type="project" value="UniProtKB-SubCell"/>
</dbReference>
<dbReference type="Pfam" id="PF05405">
    <property type="entry name" value="Mt_ATP-synt_B"/>
    <property type="match status" value="1"/>
</dbReference>
<evidence type="ECO:0000256" key="4">
    <source>
        <dbReference type="ARBA" id="ARBA00022781"/>
    </source>
</evidence>
<keyword evidence="5 9" id="KW-0999">Mitochondrion inner membrane</keyword>
<reference evidence="11" key="1">
    <citation type="submission" date="2020-11" db="EMBL/GenBank/DDBJ databases">
        <authorList>
            <person name="Tran Van P."/>
        </authorList>
    </citation>
    <scope>NUCLEOTIDE SEQUENCE</scope>
</reference>
<dbReference type="Gene3D" id="1.20.5.2210">
    <property type="match status" value="1"/>
</dbReference>
<sequence>MLSRFALNSSLPRVTCIRTCAVANTGDSGVERLIPAPTYPSKKAEQSPERDTKNFPRVKRPDEPGKCRLFFIPEEYFQFFYPKTGVTGPYVFGAGLMTYLFSKEIMVCEHEYYAGLTFALVIYMGIKLAGPELQTAINNGVKEEDDKYRNLKSNAVEVLEESIKDEKHAQWQAQGQKLLFDAKRENVAVQLEAAFRERQMAVYRAVKNRLDYKLEMDNVTRRFQHHHMVNWIVSQVRKSITPELEKKSINQSIQDLKNLAARV</sequence>
<dbReference type="GO" id="GO:0045259">
    <property type="term" value="C:proton-transporting ATP synthase complex"/>
    <property type="evidence" value="ECO:0007669"/>
    <property type="project" value="UniProtKB-KW"/>
</dbReference>
<keyword evidence="3 9" id="KW-0138">CF(0)</keyword>
<comment type="subcellular location">
    <subcellularLocation>
        <location evidence="9">Mitochondrion</location>
    </subcellularLocation>
    <subcellularLocation>
        <location evidence="9">Mitochondrion inner membrane</location>
    </subcellularLocation>
</comment>
<dbReference type="EMBL" id="OA882328">
    <property type="protein sequence ID" value="CAD7274737.1"/>
    <property type="molecule type" value="Genomic_DNA"/>
</dbReference>
<comment type="similarity">
    <text evidence="1 9">Belongs to the eukaryotic ATPase B chain family.</text>
</comment>
<keyword evidence="6 9" id="KW-0406">Ion transport</keyword>
<keyword evidence="7 9" id="KW-0496">Mitochondrion</keyword>
<evidence type="ECO:0000256" key="8">
    <source>
        <dbReference type="ARBA" id="ARBA00023136"/>
    </source>
</evidence>
<evidence type="ECO:0000256" key="5">
    <source>
        <dbReference type="ARBA" id="ARBA00022792"/>
    </source>
</evidence>
<organism evidence="11">
    <name type="scientific">Notodromas monacha</name>
    <dbReference type="NCBI Taxonomy" id="399045"/>
    <lineage>
        <taxon>Eukaryota</taxon>
        <taxon>Metazoa</taxon>
        <taxon>Ecdysozoa</taxon>
        <taxon>Arthropoda</taxon>
        <taxon>Crustacea</taxon>
        <taxon>Oligostraca</taxon>
        <taxon>Ostracoda</taxon>
        <taxon>Podocopa</taxon>
        <taxon>Podocopida</taxon>
        <taxon>Cypridocopina</taxon>
        <taxon>Cypridoidea</taxon>
        <taxon>Cyprididae</taxon>
        <taxon>Notodromas</taxon>
    </lineage>
</organism>
<feature type="region of interest" description="Disordered" evidence="10">
    <location>
        <begin position="38"/>
        <end position="60"/>
    </location>
</feature>
<dbReference type="PANTHER" id="PTHR12733">
    <property type="entry name" value="MITOCHONDRIAL ATP SYNTHASE B CHAIN"/>
    <property type="match status" value="1"/>
</dbReference>
<keyword evidence="12" id="KW-1185">Reference proteome</keyword>
<dbReference type="SUPFAM" id="SSF161060">
    <property type="entry name" value="ATP synthase B chain-like"/>
    <property type="match status" value="1"/>
</dbReference>
<keyword evidence="2 9" id="KW-0813">Transport</keyword>
<evidence type="ECO:0000256" key="9">
    <source>
        <dbReference type="RuleBase" id="RU368017"/>
    </source>
</evidence>
<evidence type="ECO:0000256" key="3">
    <source>
        <dbReference type="ARBA" id="ARBA00022547"/>
    </source>
</evidence>
<evidence type="ECO:0000313" key="12">
    <source>
        <dbReference type="Proteomes" id="UP000678499"/>
    </source>
</evidence>
<dbReference type="PANTHER" id="PTHR12733:SF3">
    <property type="entry name" value="ATP SYNTHASE F(0) COMPLEX SUBUNIT B1, MITOCHONDRIAL"/>
    <property type="match status" value="1"/>
</dbReference>
<dbReference type="EMBL" id="CAJPEX010000291">
    <property type="protein sequence ID" value="CAG0914889.1"/>
    <property type="molecule type" value="Genomic_DNA"/>
</dbReference>
<evidence type="ECO:0000256" key="2">
    <source>
        <dbReference type="ARBA" id="ARBA00022448"/>
    </source>
</evidence>
<dbReference type="AlphaFoldDB" id="A0A7R9GA21"/>
<dbReference type="InterPro" id="IPR008688">
    <property type="entry name" value="ATP_synth_Bsub_B/MI25"/>
</dbReference>
<dbReference type="InterPro" id="IPR013837">
    <property type="entry name" value="ATP_synth_F0_suB"/>
</dbReference>
<feature type="compositionally biased region" description="Basic and acidic residues" evidence="10">
    <location>
        <begin position="42"/>
        <end position="60"/>
    </location>
</feature>
<comment type="subunit">
    <text evidence="9">F-type ATPases have 2 components, CF(1) - the catalytic core - and CF(0) - the membrane proton channel. CF(1) and CF(0) have multiple subunits.</text>
</comment>
<evidence type="ECO:0000256" key="1">
    <source>
        <dbReference type="ARBA" id="ARBA00007479"/>
    </source>
</evidence>
<proteinExistence type="inferred from homology"/>
<dbReference type="GO" id="GO:0046933">
    <property type="term" value="F:proton-transporting ATP synthase activity, rotational mechanism"/>
    <property type="evidence" value="ECO:0007669"/>
    <property type="project" value="TreeGrafter"/>
</dbReference>
<comment type="function">
    <text evidence="9">Subunit b, of the mitochondrial membrane ATP synthase complex (F(1)F(0) ATP synthase or Complex V) that produces ATP from ADP in the presence of a proton gradient across the membrane which is generated by electron transport complexes of the respiratory chain. ATP synthase complex consist of a soluble F(1) head domain - the catalytic core - and a membrane F(1) domain - the membrane proton channel. These two domains are linked by a central stalk rotating inside the F(1) region and a stationary peripheral stalk. During catalysis, ATP synthesis in the catalytic domain of F(1) is coupled via a rotary mechanism of the central stalk subunits to proton translocation. In vivo, can only synthesize ATP although its ATP hydrolase activity can be activated artificially in vitro. Part of the complex F(0) domain. Part of the complex F(0) domain and the peripheric stalk, which acts as a stator to hold the catalytic alpha(3)beta(3) subcomplex and subunit a/ATP6 static relative to the rotary elements.</text>
</comment>
<evidence type="ECO:0000256" key="6">
    <source>
        <dbReference type="ARBA" id="ARBA00023065"/>
    </source>
</evidence>
<dbReference type="OrthoDB" id="67388at2759"/>
<protein>
    <recommendedName>
        <fullName evidence="9">ATP synthase subunit b</fullName>
    </recommendedName>
</protein>
<keyword evidence="8 9" id="KW-0472">Membrane</keyword>
<evidence type="ECO:0000256" key="10">
    <source>
        <dbReference type="SAM" id="MobiDB-lite"/>
    </source>
</evidence>
<evidence type="ECO:0000313" key="11">
    <source>
        <dbReference type="EMBL" id="CAD7274737.1"/>
    </source>
</evidence>
<gene>
    <name evidence="11" type="ORF">NMOB1V02_LOCUS2559</name>
</gene>
<keyword evidence="4 9" id="KW-0375">Hydrogen ion transport</keyword>